<dbReference type="EMBL" id="JAMXFA010000002">
    <property type="protein sequence ID" value="MCT7976410.1"/>
    <property type="molecule type" value="Genomic_DNA"/>
</dbReference>
<evidence type="ECO:0000313" key="1">
    <source>
        <dbReference type="EMBL" id="MCT7976410.1"/>
    </source>
</evidence>
<gene>
    <name evidence="1" type="ORF">NG792_01570</name>
</gene>
<dbReference type="RefSeq" id="WP_261201515.1">
    <property type="nucleotide sequence ID" value="NZ_JAMXFA010000002.1"/>
</dbReference>
<evidence type="ECO:0000313" key="2">
    <source>
        <dbReference type="Proteomes" id="UP001525961"/>
    </source>
</evidence>
<sequence>MSISTDSGNSIGATMPYQKICKSYKTDKTPVSRNLPWFYPGSSSEVSLLKQYWRYHALPEDLQKL</sequence>
<name>A0ABT2N3R4_9CYAN</name>
<proteinExistence type="predicted"/>
<accession>A0ABT2N3R4</accession>
<comment type="caution">
    <text evidence="1">The sequence shown here is derived from an EMBL/GenBank/DDBJ whole genome shotgun (WGS) entry which is preliminary data.</text>
</comment>
<reference evidence="1 2" key="1">
    <citation type="journal article" date="2022" name="Front. Microbiol.">
        <title>High genomic differentiation and limited gene flow indicate recent cryptic speciation within the genus Laspinema (cyanobacteria).</title>
        <authorList>
            <person name="Stanojkovic A."/>
            <person name="Skoupy S."/>
            <person name="Skaloud P."/>
            <person name="Dvorak P."/>
        </authorList>
    </citation>
    <scope>NUCLEOTIDE SEQUENCE [LARGE SCALE GENOMIC DNA]</scope>
    <source>
        <strain evidence="1 2">D3b</strain>
    </source>
</reference>
<protein>
    <submittedName>
        <fullName evidence="1">Uncharacterized protein</fullName>
    </submittedName>
</protein>
<organism evidence="1 2">
    <name type="scientific">Laspinema olomoucense D3b</name>
    <dbReference type="NCBI Taxonomy" id="2953688"/>
    <lineage>
        <taxon>Bacteria</taxon>
        <taxon>Bacillati</taxon>
        <taxon>Cyanobacteriota</taxon>
        <taxon>Cyanophyceae</taxon>
        <taxon>Oscillatoriophycideae</taxon>
        <taxon>Oscillatoriales</taxon>
        <taxon>Laspinemataceae</taxon>
        <taxon>Laspinema</taxon>
        <taxon>Laspinema olomoucense</taxon>
    </lineage>
</organism>
<keyword evidence="2" id="KW-1185">Reference proteome</keyword>
<dbReference type="Proteomes" id="UP001525961">
    <property type="component" value="Unassembled WGS sequence"/>
</dbReference>